<comment type="caution">
    <text evidence="1">The sequence shown here is derived from an EMBL/GenBank/DDBJ whole genome shotgun (WGS) entry which is preliminary data.</text>
</comment>
<proteinExistence type="predicted"/>
<evidence type="ECO:0000313" key="2">
    <source>
        <dbReference type="Proteomes" id="UP000490535"/>
    </source>
</evidence>
<organism evidence="1 2">
    <name type="scientific">Acinetobacter bereziniae</name>
    <name type="common">Acinetobacter genomosp. 10</name>
    <dbReference type="NCBI Taxonomy" id="106648"/>
    <lineage>
        <taxon>Bacteria</taxon>
        <taxon>Pseudomonadati</taxon>
        <taxon>Pseudomonadota</taxon>
        <taxon>Gammaproteobacteria</taxon>
        <taxon>Moraxellales</taxon>
        <taxon>Moraxellaceae</taxon>
        <taxon>Acinetobacter</taxon>
    </lineage>
</organism>
<dbReference type="Proteomes" id="UP000490535">
    <property type="component" value="Unassembled WGS sequence"/>
</dbReference>
<dbReference type="AlphaFoldDB" id="A0A833UIL9"/>
<gene>
    <name evidence="1" type="ORF">GAK29_04700</name>
</gene>
<reference evidence="2" key="1">
    <citation type="journal article" date="2020" name="MBio">
        <title>Horizontal gene transfer to a defensive symbiont with a reduced genome amongst a multipartite beetle microbiome.</title>
        <authorList>
            <person name="Waterworth S.C."/>
            <person name="Florez L.V."/>
            <person name="Rees E.R."/>
            <person name="Hertweck C."/>
            <person name="Kaltenpoth M."/>
            <person name="Kwan J.C."/>
        </authorList>
    </citation>
    <scope>NUCLEOTIDE SEQUENCE [LARGE SCALE GENOMIC DNA]</scope>
</reference>
<dbReference type="EMBL" id="WNDP01000237">
    <property type="protein sequence ID" value="KAF1013679.1"/>
    <property type="molecule type" value="Genomic_DNA"/>
</dbReference>
<accession>A0A833UIL9</accession>
<sequence>MKFRLLLEEYNFTIKYKKRQNNIIADALSKIDITIEDLKSLTKQTKSTVNVLIKAQTKYNRQNENKKSQDNLSHIGSALVVLDLFHKLKDRVELKLLEQNAFQKLM</sequence>
<evidence type="ECO:0000313" key="1">
    <source>
        <dbReference type="EMBL" id="KAF1013679.1"/>
    </source>
</evidence>
<name>A0A833UIL9_ACIBZ</name>
<protein>
    <submittedName>
        <fullName evidence="1">Uncharacterized protein</fullName>
    </submittedName>
</protein>